<feature type="non-terminal residue" evidence="2">
    <location>
        <position position="1"/>
    </location>
</feature>
<dbReference type="InterPro" id="IPR016024">
    <property type="entry name" value="ARM-type_fold"/>
</dbReference>
<dbReference type="InterPro" id="IPR001263">
    <property type="entry name" value="PI3K_accessory_dom"/>
</dbReference>
<proteinExistence type="predicted"/>
<dbReference type="Pfam" id="PF00613">
    <property type="entry name" value="PI3Ka"/>
    <property type="match status" value="1"/>
</dbReference>
<accession>A0A820IHA2</accession>
<organism evidence="2 3">
    <name type="scientific">Rotaria sordida</name>
    <dbReference type="NCBI Taxonomy" id="392033"/>
    <lineage>
        <taxon>Eukaryota</taxon>
        <taxon>Metazoa</taxon>
        <taxon>Spiralia</taxon>
        <taxon>Gnathifera</taxon>
        <taxon>Rotifera</taxon>
        <taxon>Eurotatoria</taxon>
        <taxon>Bdelloidea</taxon>
        <taxon>Philodinida</taxon>
        <taxon>Philodinidae</taxon>
        <taxon>Rotaria</taxon>
    </lineage>
</organism>
<evidence type="ECO:0000313" key="2">
    <source>
        <dbReference type="EMBL" id="CAF4308843.1"/>
    </source>
</evidence>
<dbReference type="Proteomes" id="UP000663836">
    <property type="component" value="Unassembled WGS sequence"/>
</dbReference>
<dbReference type="EMBL" id="CAJOBD010037969">
    <property type="protein sequence ID" value="CAF4308843.1"/>
    <property type="molecule type" value="Genomic_DNA"/>
</dbReference>
<reference evidence="2" key="1">
    <citation type="submission" date="2021-02" db="EMBL/GenBank/DDBJ databases">
        <authorList>
            <person name="Nowell W R."/>
        </authorList>
    </citation>
    <scope>NUCLEOTIDE SEQUENCE</scope>
</reference>
<dbReference type="Gene3D" id="1.25.40.70">
    <property type="entry name" value="Phosphatidylinositol 3-kinase, accessory domain (PIK)"/>
    <property type="match status" value="1"/>
</dbReference>
<comment type="caution">
    <text evidence="2">The sequence shown here is derived from an EMBL/GenBank/DDBJ whole genome shotgun (WGS) entry which is preliminary data.</text>
</comment>
<feature type="domain" description="PIK helical" evidence="1">
    <location>
        <begin position="1"/>
        <end position="57"/>
    </location>
</feature>
<gene>
    <name evidence="2" type="ORF">JBS370_LOCUS40647</name>
</gene>
<dbReference type="SUPFAM" id="SSF48371">
    <property type="entry name" value="ARM repeat"/>
    <property type="match status" value="1"/>
</dbReference>
<dbReference type="AlphaFoldDB" id="A0A820IHA2"/>
<dbReference type="InterPro" id="IPR042236">
    <property type="entry name" value="PI3K_accessory_sf"/>
</dbReference>
<protein>
    <recommendedName>
        <fullName evidence="1">PIK helical domain-containing protein</fullName>
    </recommendedName>
</protein>
<dbReference type="PROSITE" id="PS51545">
    <property type="entry name" value="PIK_HELICAL"/>
    <property type="match status" value="1"/>
</dbReference>
<sequence length="127" mass="15058">AVKNEPYHDSALARFLLKRSLLNQQVGHYFYWHSRVELKNPQCKVRYGLLLEAYLRYCGEYVEDLGRQVRSVDKLIYIAELIQNSTHDELYNQKGYLTHILTREGYPQNLQYFRSPVDYSIELGLLV</sequence>
<evidence type="ECO:0000259" key="1">
    <source>
        <dbReference type="PROSITE" id="PS51545"/>
    </source>
</evidence>
<evidence type="ECO:0000313" key="3">
    <source>
        <dbReference type="Proteomes" id="UP000663836"/>
    </source>
</evidence>
<name>A0A820IHA2_9BILA</name>